<evidence type="ECO:0000313" key="2">
    <source>
        <dbReference type="Proteomes" id="UP000001511"/>
    </source>
</evidence>
<evidence type="ECO:0000313" key="1">
    <source>
        <dbReference type="EMBL" id="ADI65710.1"/>
    </source>
</evidence>
<dbReference type="HOGENOM" id="CLU_3170866_0_0_3"/>
<name>D7DWP7_NOSA0</name>
<gene>
    <name evidence="1" type="ordered locus">Aazo_4387</name>
</gene>
<dbReference type="Proteomes" id="UP000001511">
    <property type="component" value="Chromosome"/>
</dbReference>
<accession>D7DWP7</accession>
<dbReference type="STRING" id="551115.Aazo_4387"/>
<dbReference type="KEGG" id="naz:Aazo_4387"/>
<proteinExistence type="predicted"/>
<keyword evidence="2" id="KW-1185">Reference proteome</keyword>
<sequence length="47" mass="5218">MIVDMCRDRALGIGPASQLPITNHQLPITNYQSPAQTDMIIIQPELI</sequence>
<dbReference type="EMBL" id="CP002059">
    <property type="protein sequence ID" value="ADI65710.1"/>
    <property type="molecule type" value="Genomic_DNA"/>
</dbReference>
<protein>
    <submittedName>
        <fullName evidence="1">Uncharacterized protein</fullName>
    </submittedName>
</protein>
<dbReference type="RefSeq" id="WP_013192720.1">
    <property type="nucleotide sequence ID" value="NC_014248.1"/>
</dbReference>
<reference evidence="1 2" key="1">
    <citation type="journal article" date="2010" name="PLoS ONE">
        <title>Genome erosion in a nitrogen-fixing vertically transmitted endosymbiotic multicellular cyanobacterium.</title>
        <authorList>
            <person name="Ran L."/>
            <person name="Larsson J."/>
            <person name="Vigil-Stenman T."/>
            <person name="Nylander J.A."/>
            <person name="Ininbergs K."/>
            <person name="Zheng W.W."/>
            <person name="Lapidus A."/>
            <person name="Lowry S."/>
            <person name="Haselkorn R."/>
            <person name="Bergman B."/>
        </authorList>
    </citation>
    <scope>NUCLEOTIDE SEQUENCE [LARGE SCALE GENOMIC DNA]</scope>
    <source>
        <strain evidence="1 2">0708</strain>
    </source>
</reference>
<organism evidence="1 2">
    <name type="scientific">Nostoc azollae (strain 0708)</name>
    <name type="common">Anabaena azollae (strain 0708)</name>
    <dbReference type="NCBI Taxonomy" id="551115"/>
    <lineage>
        <taxon>Bacteria</taxon>
        <taxon>Bacillati</taxon>
        <taxon>Cyanobacteriota</taxon>
        <taxon>Cyanophyceae</taxon>
        <taxon>Nostocales</taxon>
        <taxon>Nostocaceae</taxon>
        <taxon>Trichormus</taxon>
    </lineage>
</organism>
<dbReference type="AlphaFoldDB" id="D7DWP7"/>